<feature type="region of interest" description="Disordered" evidence="1">
    <location>
        <begin position="974"/>
        <end position="1006"/>
    </location>
</feature>
<keyword evidence="2" id="KW-0732">Signal</keyword>
<feature type="compositionally biased region" description="Basic and acidic residues" evidence="1">
    <location>
        <begin position="838"/>
        <end position="873"/>
    </location>
</feature>
<feature type="region of interest" description="Disordered" evidence="1">
    <location>
        <begin position="32"/>
        <end position="51"/>
    </location>
</feature>
<dbReference type="OrthoDB" id="5842271at2759"/>
<protein>
    <recommendedName>
        <fullName evidence="3">Domain of unknown function WSN domain-containing protein</fullName>
    </recommendedName>
</protein>
<dbReference type="Pfam" id="PF02206">
    <property type="entry name" value="WSN"/>
    <property type="match status" value="1"/>
</dbReference>
<feature type="domain" description="Domain of unknown function WSN" evidence="3">
    <location>
        <begin position="93"/>
        <end position="164"/>
    </location>
</feature>
<evidence type="ECO:0000256" key="2">
    <source>
        <dbReference type="SAM" id="SignalP"/>
    </source>
</evidence>
<evidence type="ECO:0000313" key="4">
    <source>
        <dbReference type="EMBL" id="EFO90094.1"/>
    </source>
</evidence>
<dbReference type="eggNOG" id="ENOG502S6W7">
    <property type="taxonomic scope" value="Eukaryota"/>
</dbReference>
<dbReference type="EMBL" id="DS268561">
    <property type="protein sequence ID" value="EFO90094.1"/>
    <property type="molecule type" value="Genomic_DNA"/>
</dbReference>
<feature type="compositionally biased region" description="Acidic residues" evidence="1">
    <location>
        <begin position="918"/>
        <end position="929"/>
    </location>
</feature>
<dbReference type="PANTHER" id="PTHR32525:SF0">
    <property type="entry name" value="DOMAIN OF UNKNOWN FUNCTION WSN DOMAIN-CONTAINING PROTEIN-RELATED"/>
    <property type="match status" value="1"/>
</dbReference>
<feature type="region of interest" description="Disordered" evidence="1">
    <location>
        <begin position="835"/>
        <end position="889"/>
    </location>
</feature>
<dbReference type="HOGENOM" id="CLU_249925_0_0_1"/>
<evidence type="ECO:0000313" key="5">
    <source>
        <dbReference type="Proteomes" id="UP000008281"/>
    </source>
</evidence>
<feature type="chain" id="PRO_5003177133" description="Domain of unknown function WSN domain-containing protein" evidence="2">
    <location>
        <begin position="22"/>
        <end position="1476"/>
    </location>
</feature>
<feature type="compositionally biased region" description="Basic and acidic residues" evidence="1">
    <location>
        <begin position="41"/>
        <end position="51"/>
    </location>
</feature>
<feature type="compositionally biased region" description="Basic and acidic residues" evidence="1">
    <location>
        <begin position="993"/>
        <end position="1005"/>
    </location>
</feature>
<dbReference type="InterPro" id="IPR003125">
    <property type="entry name" value="WSN"/>
</dbReference>
<dbReference type="InParanoid" id="E3N919"/>
<keyword evidence="5" id="KW-1185">Reference proteome</keyword>
<feature type="region of interest" description="Disordered" evidence="1">
    <location>
        <begin position="1244"/>
        <end position="1275"/>
    </location>
</feature>
<name>E3N919_CAERE</name>
<dbReference type="STRING" id="31234.E3N919"/>
<feature type="compositionally biased region" description="Basic and acidic residues" evidence="1">
    <location>
        <begin position="66"/>
        <end position="89"/>
    </location>
</feature>
<accession>E3N919</accession>
<proteinExistence type="predicted"/>
<organism evidence="5">
    <name type="scientific">Caenorhabditis remanei</name>
    <name type="common">Caenorhabditis vulgaris</name>
    <dbReference type="NCBI Taxonomy" id="31234"/>
    <lineage>
        <taxon>Eukaryota</taxon>
        <taxon>Metazoa</taxon>
        <taxon>Ecdysozoa</taxon>
        <taxon>Nematoda</taxon>
        <taxon>Chromadorea</taxon>
        <taxon>Rhabditida</taxon>
        <taxon>Rhabditina</taxon>
        <taxon>Rhabditomorpha</taxon>
        <taxon>Rhabditoidea</taxon>
        <taxon>Rhabditidae</taxon>
        <taxon>Peloderinae</taxon>
        <taxon>Caenorhabditis</taxon>
    </lineage>
</organism>
<evidence type="ECO:0000256" key="1">
    <source>
        <dbReference type="SAM" id="MobiDB-lite"/>
    </source>
</evidence>
<feature type="region of interest" description="Disordered" evidence="1">
    <location>
        <begin position="61"/>
        <end position="89"/>
    </location>
</feature>
<dbReference type="Proteomes" id="UP000008281">
    <property type="component" value="Unassembled WGS sequence"/>
</dbReference>
<dbReference type="SMART" id="SM00453">
    <property type="entry name" value="WSN"/>
    <property type="match status" value="1"/>
</dbReference>
<feature type="region of interest" description="Disordered" evidence="1">
    <location>
        <begin position="1127"/>
        <end position="1159"/>
    </location>
</feature>
<evidence type="ECO:0000259" key="3">
    <source>
        <dbReference type="SMART" id="SM00453"/>
    </source>
</evidence>
<sequence>MASFGRAKLLIFLACSILTTASNGLKQSADIGKANYPPPSDDPHNDPHKMDYLYIPPGTYEVTNNDPHHRTDSEPHPSHIESDRSRFRRDSNEHFTSMVDRMEKVSRVVNGISIQQGIINGTIKPDALISEFLNFGSLTISEIEAINATEVTKVVDEIHGLSKKLTKDAGIDKIENRFILYESLLKKTKGTGQTLTIPEFNQYSEAVKELMKANHDQKKFLDTVRSLEVFSQQLNSLDRNDKKDKIFTEAMLSSIPSYYSNVKNMERFSTTLLKDEVLRNVQIFEPVDEVNRAVSMFQADTGVSIYAPNDDQPTAAIKDNIDALTSLSAKTKSSLSVLENLRLLFVTRHQIRGNRLLAQTPGYPNGISDFGLVFGDLKDSWIQKAVDGQSDALAKALYNLRDLKRDLQTSDGSFHLDRAEETNLMTTNAEMIELSRFTGIFDDLAKSIGNIKIEVLPTEMQPKNIKEFQNLMRSISLLSNHLRALKVVEDVSGKLAADEGGDMMKLLEIIKNPTQETAFSQLDTLRRDPEFKKVVDLVRTAEKPIGLLLNTTGSGNGTKTIVDIAKPVNGHSNQLQIYLDGLGVFLTKMDTLRKVTGVDQVGEAIRAIQHYRNHAFKSSGFKKISETLDKAKTSLTKLQKSVANMKEDTTPESTALVELRDLFTDSQNIGAATRVFRSMQMAKKKKLVVVTPAMADVVKKLKNVSPNQQEQLNQLMGLDKELTSLIGAIDKIETSVKPSTSTDLVSLWPIFSLANGANGISMDFLEISDTIEILSKDPNLKSHQQDLLKIKNNLDTLDSMGLDYSKHQSAIKGTEESLKQLDLFFELFKKKITPQDVSQDRKGPLEKRPTSKDKNPSSDSRRSEKIESKENHHLAAKQSPNEPPPYFPNEKLRYQYFTELEYGKRVEDHRRRKRIAEAEEDSENNEDAETEVKLEPMDFVSEDAEIDEKPTRDEQTSFEKIQKAFSMRMDPLDSGALEEQKPEKLSVTSPPKIQEKEEKPERFEDSGALTQAATVSKMSKPTQLIVKTIRERVPYYTEIGDSEVPTTIPQTVFRKFKTDHNKVPAYFEQVRPSRAVETVPYVAYDHPALDVVTEQKPERFEDSGASKQSDTVPKTTLVRERVPYYPRIGDSEAPTTSEAPKIPPKVLRPPGIGTRIDPPRKPVPYYCRKVYRTPAKKPRLTKVSGVDAKTLYVAMGGAPKPVPYYSEEEEEEEEEMGFEQRIPEYALSSEIQKQPERVPYFPKAPKEKEEPVEAEPEEYVYDKTPLPPPANRQAPPLYVGRRVIARKPVAEQLTATMKSKTPPRYASFLQKKQLVPIAPRHPIPVATMDAFDPMDSGIEPNEWVEKEPKKEFIVLKGRWNGETMDTMNTPSSGFLTRPSSKPSKVMLAMELFNNQKHVPTTTPIEESSSSRPHSDEFVDSAIEEMEIHLKTFSKEFSDANSKLTPAQRQMYGDRLLGSVKMFQAGIKKAIMKDPPI</sequence>
<feature type="signal peptide" evidence="2">
    <location>
        <begin position="1"/>
        <end position="21"/>
    </location>
</feature>
<reference evidence="4" key="1">
    <citation type="submission" date="2007-07" db="EMBL/GenBank/DDBJ databases">
        <title>PCAP assembly of the Caenorhabditis remanei genome.</title>
        <authorList>
            <consortium name="The Caenorhabditis remanei Sequencing Consortium"/>
            <person name="Wilson R.K."/>
        </authorList>
    </citation>
    <scope>NUCLEOTIDE SEQUENCE [LARGE SCALE GENOMIC DNA]</scope>
    <source>
        <strain evidence="4">PB4641</strain>
    </source>
</reference>
<gene>
    <name evidence="4" type="ORF">CRE_20938</name>
</gene>
<dbReference type="PANTHER" id="PTHR32525">
    <property type="entry name" value="PROTEIN-TYROSINE-PHOSPHATASE"/>
    <property type="match status" value="1"/>
</dbReference>
<feature type="region of interest" description="Disordered" evidence="1">
    <location>
        <begin position="915"/>
        <end position="937"/>
    </location>
</feature>